<evidence type="ECO:0000313" key="2">
    <source>
        <dbReference type="Proteomes" id="UP000190837"/>
    </source>
</evidence>
<gene>
    <name evidence="1" type="ORF">CHUV0807_0881</name>
</gene>
<sequence>MPRKHITFPPPRYPKITKADDSLLRRISTTADSGDEATRYLAALRQIMQTQNGYLSSAHHQDYYPGDAIELCAERANDNAAAFTLCHLIIIQSARAQTFPFTLSYYWEHYRTQRAQLPPRLQDQLDTAYQHAHKHGLIDDTFRPPSP</sequence>
<dbReference type="RefSeq" id="WP_079539983.1">
    <property type="nucleotide sequence ID" value="NZ_FKLO01000036.1"/>
</dbReference>
<evidence type="ECO:0000313" key="1">
    <source>
        <dbReference type="EMBL" id="SAM61275.1"/>
    </source>
</evidence>
<protein>
    <submittedName>
        <fullName evidence="1">Uncharacterized protein</fullName>
    </submittedName>
</protein>
<accession>A0A1C3H3N7</accession>
<dbReference type="AlphaFoldDB" id="A0A1C3H3N7"/>
<reference evidence="2" key="1">
    <citation type="submission" date="2016-04" db="EMBL/GenBank/DDBJ databases">
        <authorList>
            <person name="Tagini F."/>
        </authorList>
    </citation>
    <scope>NUCLEOTIDE SEQUENCE [LARGE SCALE GENOMIC DNA]</scope>
    <source>
        <strain evidence="2">CHUV0807</strain>
    </source>
</reference>
<dbReference type="Proteomes" id="UP000190837">
    <property type="component" value="Unassembled WGS sequence"/>
</dbReference>
<organism evidence="1 2">
    <name type="scientific">Cardiobacterium hominis</name>
    <dbReference type="NCBI Taxonomy" id="2718"/>
    <lineage>
        <taxon>Bacteria</taxon>
        <taxon>Pseudomonadati</taxon>
        <taxon>Pseudomonadota</taxon>
        <taxon>Gammaproteobacteria</taxon>
        <taxon>Cardiobacteriales</taxon>
        <taxon>Cardiobacteriaceae</taxon>
        <taxon>Cardiobacterium</taxon>
    </lineage>
</organism>
<dbReference type="EMBL" id="FKLO01000036">
    <property type="protein sequence ID" value="SAM61275.1"/>
    <property type="molecule type" value="Genomic_DNA"/>
</dbReference>
<name>A0A1C3H3N7_9GAMM</name>
<proteinExistence type="predicted"/>